<sequence length="302" mass="33633">MQLELQAEDFSDRAVSPFHELGAYEALWEEQKASFKSIADMFAKRKGSLPSDFVERSRAVNYANDVHAMLRDAGVEHYGIRIHGAGDYPERLRVADHPVELLYFQGWWDLVNSPRAVAVVGTRKPTDEGLARTRRLVKSLLGDDFTIVSGLAAGVDTAAHTAAIENGGRTIAVLGTPLLKAYPAANTRLQREIARNHLLISQVPVKRYSAQKNPVANNFFFPERNITMSALTQATIIVEAGETSGTLIQARHALKQGRKVFILESNFRKPGLKWPHTLEERGAIRVADYDDIRRQLLSVALH</sequence>
<gene>
    <name evidence="3" type="ORF">G3572_18825</name>
</gene>
<dbReference type="Proteomes" id="UP000481421">
    <property type="component" value="Unassembled WGS sequence"/>
</dbReference>
<evidence type="ECO:0000313" key="3">
    <source>
        <dbReference type="EMBL" id="NEX48264.1"/>
    </source>
</evidence>
<comment type="similarity">
    <text evidence="1">Belongs to the DprA/Smf family.</text>
</comment>
<protein>
    <submittedName>
        <fullName evidence="3">DNA-processing protein DprA</fullName>
    </submittedName>
</protein>
<accession>A0A6B3RQ65</accession>
<dbReference type="PANTHER" id="PTHR43022:SF1">
    <property type="entry name" value="PROTEIN SMF"/>
    <property type="match status" value="1"/>
</dbReference>
<dbReference type="Pfam" id="PF02481">
    <property type="entry name" value="DNA_processg_A"/>
    <property type="match status" value="1"/>
</dbReference>
<comment type="caution">
    <text evidence="3">The sequence shown here is derived from an EMBL/GenBank/DDBJ whole genome shotgun (WGS) entry which is preliminary data.</text>
</comment>
<dbReference type="RefSeq" id="WP_164614774.1">
    <property type="nucleotide sequence ID" value="NZ_JAAIKE010000009.1"/>
</dbReference>
<keyword evidence="4" id="KW-1185">Reference proteome</keyword>
<dbReference type="GO" id="GO:0009294">
    <property type="term" value="P:DNA-mediated transformation"/>
    <property type="evidence" value="ECO:0007669"/>
    <property type="project" value="InterPro"/>
</dbReference>
<evidence type="ECO:0000313" key="4">
    <source>
        <dbReference type="Proteomes" id="UP000481421"/>
    </source>
</evidence>
<reference evidence="3 4" key="1">
    <citation type="submission" date="2020-02" db="EMBL/GenBank/DDBJ databases">
        <title>Rhodobacter algicola sp. nov., isolated from microalga culture.</title>
        <authorList>
            <person name="Park C.-Y."/>
        </authorList>
    </citation>
    <scope>NUCLEOTIDE SEQUENCE [LARGE SCALE GENOMIC DNA]</scope>
    <source>
        <strain evidence="3 4">ETT8</strain>
    </source>
</reference>
<evidence type="ECO:0000256" key="1">
    <source>
        <dbReference type="ARBA" id="ARBA00006525"/>
    </source>
</evidence>
<evidence type="ECO:0000259" key="2">
    <source>
        <dbReference type="Pfam" id="PF02481"/>
    </source>
</evidence>
<dbReference type="Gene3D" id="3.40.50.450">
    <property type="match status" value="1"/>
</dbReference>
<dbReference type="SUPFAM" id="SSF102405">
    <property type="entry name" value="MCP/YpsA-like"/>
    <property type="match status" value="1"/>
</dbReference>
<proteinExistence type="inferred from homology"/>
<organism evidence="3 4">
    <name type="scientific">Pseudotabrizicola algicola</name>
    <dbReference type="NCBI Taxonomy" id="2709381"/>
    <lineage>
        <taxon>Bacteria</taxon>
        <taxon>Pseudomonadati</taxon>
        <taxon>Pseudomonadota</taxon>
        <taxon>Alphaproteobacteria</taxon>
        <taxon>Rhodobacterales</taxon>
        <taxon>Paracoccaceae</taxon>
        <taxon>Pseudotabrizicola</taxon>
    </lineage>
</organism>
<dbReference type="PANTHER" id="PTHR43022">
    <property type="entry name" value="PROTEIN SMF"/>
    <property type="match status" value="1"/>
</dbReference>
<dbReference type="InterPro" id="IPR003488">
    <property type="entry name" value="DprA"/>
</dbReference>
<dbReference type="AlphaFoldDB" id="A0A6B3RQ65"/>
<feature type="domain" description="Smf/DprA SLOG" evidence="2">
    <location>
        <begin position="82"/>
        <end position="295"/>
    </location>
</feature>
<dbReference type="InterPro" id="IPR057666">
    <property type="entry name" value="DrpA_SLOG"/>
</dbReference>
<dbReference type="EMBL" id="JAAIKE010000009">
    <property type="protein sequence ID" value="NEX48264.1"/>
    <property type="molecule type" value="Genomic_DNA"/>
</dbReference>
<name>A0A6B3RQ65_9RHOB</name>